<evidence type="ECO:0000313" key="2">
    <source>
        <dbReference type="Proteomes" id="UP001249851"/>
    </source>
</evidence>
<sequence>MTWNTSALAGYVKNSKYPPDRRRTRVMTVKKKISILLYIAFKRASKSGGKALKKLVNGWKFAPNYKLKVFYNEVDVLELKDLRSAGRARQHQVRVKKRWKEQCHTTLSFLGLYNYVATKVEVFNEDT</sequence>
<feature type="non-terminal residue" evidence="1">
    <location>
        <position position="127"/>
    </location>
</feature>
<comment type="caution">
    <text evidence="1">The sequence shown here is derived from an EMBL/GenBank/DDBJ whole genome shotgun (WGS) entry which is preliminary data.</text>
</comment>
<dbReference type="EMBL" id="JARQWQ010000102">
    <property type="protein sequence ID" value="KAK2551045.1"/>
    <property type="molecule type" value="Genomic_DNA"/>
</dbReference>
<protein>
    <submittedName>
        <fullName evidence="1">Uncharacterized protein</fullName>
    </submittedName>
</protein>
<organism evidence="1 2">
    <name type="scientific">Acropora cervicornis</name>
    <name type="common">Staghorn coral</name>
    <dbReference type="NCBI Taxonomy" id="6130"/>
    <lineage>
        <taxon>Eukaryota</taxon>
        <taxon>Metazoa</taxon>
        <taxon>Cnidaria</taxon>
        <taxon>Anthozoa</taxon>
        <taxon>Hexacorallia</taxon>
        <taxon>Scleractinia</taxon>
        <taxon>Astrocoeniina</taxon>
        <taxon>Acroporidae</taxon>
        <taxon>Acropora</taxon>
    </lineage>
</organism>
<proteinExistence type="predicted"/>
<reference evidence="1" key="1">
    <citation type="journal article" date="2023" name="G3 (Bethesda)">
        <title>Whole genome assembly and annotation of the endangered Caribbean coral Acropora cervicornis.</title>
        <authorList>
            <person name="Selwyn J.D."/>
            <person name="Vollmer S.V."/>
        </authorList>
    </citation>
    <scope>NUCLEOTIDE SEQUENCE</scope>
    <source>
        <strain evidence="1">K2</strain>
    </source>
</reference>
<keyword evidence="2" id="KW-1185">Reference proteome</keyword>
<evidence type="ECO:0000313" key="1">
    <source>
        <dbReference type="EMBL" id="KAK2551045.1"/>
    </source>
</evidence>
<reference evidence="1" key="2">
    <citation type="journal article" date="2023" name="Science">
        <title>Genomic signatures of disease resistance in endangered staghorn corals.</title>
        <authorList>
            <person name="Vollmer S.V."/>
            <person name="Selwyn J.D."/>
            <person name="Despard B.A."/>
            <person name="Roesel C.L."/>
        </authorList>
    </citation>
    <scope>NUCLEOTIDE SEQUENCE</scope>
    <source>
        <strain evidence="1">K2</strain>
    </source>
</reference>
<dbReference type="Proteomes" id="UP001249851">
    <property type="component" value="Unassembled WGS sequence"/>
</dbReference>
<name>A0AAD9UVE4_ACRCE</name>
<accession>A0AAD9UVE4</accession>
<gene>
    <name evidence="1" type="ORF">P5673_028102</name>
</gene>
<dbReference type="AlphaFoldDB" id="A0AAD9UVE4"/>